<evidence type="ECO:0000256" key="10">
    <source>
        <dbReference type="SAM" id="Phobius"/>
    </source>
</evidence>
<feature type="transmembrane region" description="Helical" evidence="10">
    <location>
        <begin position="157"/>
        <end position="176"/>
    </location>
</feature>
<dbReference type="PANTHER" id="PTHR32361">
    <property type="entry name" value="FERRIC/CUPRIC REDUCTASE TRANSMEMBRANE COMPONENT"/>
    <property type="match status" value="1"/>
</dbReference>
<dbReference type="InterPro" id="IPR039261">
    <property type="entry name" value="FNR_nucleotide-bd"/>
</dbReference>
<dbReference type="SFLD" id="SFLDG01168">
    <property type="entry name" value="Ferric_reductase_subgroup_(FRE"/>
    <property type="match status" value="1"/>
</dbReference>
<evidence type="ECO:0000256" key="7">
    <source>
        <dbReference type="ARBA" id="ARBA00023065"/>
    </source>
</evidence>
<keyword evidence="2" id="KW-0813">Transport</keyword>
<keyword evidence="16" id="KW-1185">Reference proteome</keyword>
<feature type="transmembrane region" description="Helical" evidence="10">
    <location>
        <begin position="360"/>
        <end position="382"/>
    </location>
</feature>
<evidence type="ECO:0000256" key="3">
    <source>
        <dbReference type="ARBA" id="ARBA00022692"/>
    </source>
</evidence>
<evidence type="ECO:0000259" key="13">
    <source>
        <dbReference type="Pfam" id="PF08022"/>
    </source>
</evidence>
<feature type="compositionally biased region" description="Low complexity" evidence="9">
    <location>
        <begin position="553"/>
        <end position="568"/>
    </location>
</feature>
<dbReference type="Proteomes" id="UP000053342">
    <property type="component" value="Unassembled WGS sequence"/>
</dbReference>
<dbReference type="GO" id="GO:0005886">
    <property type="term" value="C:plasma membrane"/>
    <property type="evidence" value="ECO:0007669"/>
    <property type="project" value="TreeGrafter"/>
</dbReference>
<dbReference type="GO" id="GO:0015677">
    <property type="term" value="P:copper ion import"/>
    <property type="evidence" value="ECO:0007669"/>
    <property type="project" value="TreeGrafter"/>
</dbReference>
<evidence type="ECO:0000256" key="6">
    <source>
        <dbReference type="ARBA" id="ARBA00023002"/>
    </source>
</evidence>
<dbReference type="EMBL" id="KN847347">
    <property type="protein sequence ID" value="KIW36910.1"/>
    <property type="molecule type" value="Genomic_DNA"/>
</dbReference>
<dbReference type="VEuPathDB" id="FungiDB:PV06_10814"/>
<dbReference type="InterPro" id="IPR013130">
    <property type="entry name" value="Fe3_Rdtase_TM_dom"/>
</dbReference>
<dbReference type="PANTHER" id="PTHR32361:SF9">
    <property type="entry name" value="FERRIC REDUCTASE TRANSMEMBRANE COMPONENT 3-RELATED"/>
    <property type="match status" value="1"/>
</dbReference>
<evidence type="ECO:0000256" key="1">
    <source>
        <dbReference type="ARBA" id="ARBA00004141"/>
    </source>
</evidence>
<dbReference type="EMBL" id="KN847347">
    <property type="protein sequence ID" value="KIW36909.1"/>
    <property type="molecule type" value="Genomic_DNA"/>
</dbReference>
<dbReference type="GO" id="GO:0006826">
    <property type="term" value="P:iron ion transport"/>
    <property type="evidence" value="ECO:0007669"/>
    <property type="project" value="TreeGrafter"/>
</dbReference>
<dbReference type="Pfam" id="PF01794">
    <property type="entry name" value="Ferric_reduct"/>
    <property type="match status" value="1"/>
</dbReference>
<feature type="transmembrane region" description="Helical" evidence="10">
    <location>
        <begin position="248"/>
        <end position="268"/>
    </location>
</feature>
<evidence type="ECO:0000256" key="11">
    <source>
        <dbReference type="SAM" id="SignalP"/>
    </source>
</evidence>
<evidence type="ECO:0000313" key="15">
    <source>
        <dbReference type="EMBL" id="KIW36909.1"/>
    </source>
</evidence>
<protein>
    <recommendedName>
        <fullName evidence="17">FAD-binding FR-type domain-containing protein</fullName>
    </recommendedName>
</protein>
<dbReference type="Gene3D" id="3.40.50.80">
    <property type="entry name" value="Nucleotide-binding domain of ferredoxin-NADP reductase (FNR) module"/>
    <property type="match status" value="1"/>
</dbReference>
<feature type="signal peptide" evidence="11">
    <location>
        <begin position="1"/>
        <end position="19"/>
    </location>
</feature>
<dbReference type="SUPFAM" id="SSF52343">
    <property type="entry name" value="Ferredoxin reductase-like, C-terminal NADP-linked domain"/>
    <property type="match status" value="1"/>
</dbReference>
<organism evidence="15 16">
    <name type="scientific">Exophiala oligosperma</name>
    <dbReference type="NCBI Taxonomy" id="215243"/>
    <lineage>
        <taxon>Eukaryota</taxon>
        <taxon>Fungi</taxon>
        <taxon>Dikarya</taxon>
        <taxon>Ascomycota</taxon>
        <taxon>Pezizomycotina</taxon>
        <taxon>Eurotiomycetes</taxon>
        <taxon>Chaetothyriomycetidae</taxon>
        <taxon>Chaetothyriales</taxon>
        <taxon>Herpotrichiellaceae</taxon>
        <taxon>Exophiala</taxon>
    </lineage>
</organism>
<evidence type="ECO:0000256" key="4">
    <source>
        <dbReference type="ARBA" id="ARBA00022982"/>
    </source>
</evidence>
<dbReference type="GO" id="GO:0000293">
    <property type="term" value="F:ferric-chelate reductase activity"/>
    <property type="evidence" value="ECO:0007669"/>
    <property type="project" value="UniProtKB-ARBA"/>
</dbReference>
<dbReference type="STRING" id="215243.A0A0D2DMF9"/>
<evidence type="ECO:0000313" key="16">
    <source>
        <dbReference type="Proteomes" id="UP000053342"/>
    </source>
</evidence>
<dbReference type="GeneID" id="27362888"/>
<keyword evidence="8 10" id="KW-0472">Membrane</keyword>
<dbReference type="InterPro" id="IPR051410">
    <property type="entry name" value="Ferric/Cupric_Reductase"/>
</dbReference>
<keyword evidence="5 10" id="KW-1133">Transmembrane helix</keyword>
<comment type="subcellular location">
    <subcellularLocation>
        <location evidence="1">Membrane</location>
        <topology evidence="1">Multi-pass membrane protein</topology>
    </subcellularLocation>
</comment>
<dbReference type="Pfam" id="PF08030">
    <property type="entry name" value="NAD_binding_6"/>
    <property type="match status" value="1"/>
</dbReference>
<evidence type="ECO:0000259" key="14">
    <source>
        <dbReference type="Pfam" id="PF08030"/>
    </source>
</evidence>
<dbReference type="RefSeq" id="XP_016257125.1">
    <property type="nucleotide sequence ID" value="XM_016412400.1"/>
</dbReference>
<feature type="domain" description="Ferric oxidoreductase" evidence="12">
    <location>
        <begin position="288"/>
        <end position="404"/>
    </location>
</feature>
<dbReference type="OrthoDB" id="167398at2759"/>
<keyword evidence="6" id="KW-0560">Oxidoreductase</keyword>
<keyword evidence="3 10" id="KW-0812">Transmembrane</keyword>
<reference evidence="15 16" key="1">
    <citation type="submission" date="2015-01" db="EMBL/GenBank/DDBJ databases">
        <title>The Genome Sequence of Exophiala oligosperma CBS72588.</title>
        <authorList>
            <consortium name="The Broad Institute Genomics Platform"/>
            <person name="Cuomo C."/>
            <person name="de Hoog S."/>
            <person name="Gorbushina A."/>
            <person name="Stielow B."/>
            <person name="Teixiera M."/>
            <person name="Abouelleil A."/>
            <person name="Chapman S.B."/>
            <person name="Priest M."/>
            <person name="Young S.K."/>
            <person name="Wortman J."/>
            <person name="Nusbaum C."/>
            <person name="Birren B."/>
        </authorList>
    </citation>
    <scope>NUCLEOTIDE SEQUENCE [LARGE SCALE GENOMIC DNA]</scope>
    <source>
        <strain evidence="15 16">CBS 72588</strain>
    </source>
</reference>
<evidence type="ECO:0000256" key="9">
    <source>
        <dbReference type="SAM" id="MobiDB-lite"/>
    </source>
</evidence>
<dbReference type="CDD" id="cd06186">
    <property type="entry name" value="NOX_Duox_like_FAD_NADP"/>
    <property type="match status" value="1"/>
</dbReference>
<feature type="chain" id="PRO_5007395334" description="FAD-binding FR-type domain-containing protein" evidence="11">
    <location>
        <begin position="20"/>
        <end position="801"/>
    </location>
</feature>
<sequence length="801" mass="90594">MKALFFFVTSTLLLKPTCAKGQDTYCLDGIRTALQQFTLGNPLLTYYENLCQNNLSVVSMWAAAKTYCTPKQIKAGSDLLSGYCIKYGETTLIPYSEVLPILTDDFIASLPQVDLDDKDPTKIWNTSLMLTKHLYNLGYRTTFEFDHQYVLHKRYGWAVYGFWGGLLVIGMASRLVSHLYNSRRSTIIADIEELEDSPSPSTRSSLLLAPIKATNHWLRAHLIIPAAFGTYHQRLYWGCSIPTRMETILISLFWILNFVLCAISYNVFEGNLYYSKAIQHWRYISDRTGIISYANLPLLWMFSGRNNIFLWLTGWSFSSFNIFHRHIARIATIQAIVHSIGWSAIQINSGSFALSWKQRYWYMGGMATITMSLLLGFSSIYLRVHHYEIFLVIHIVLSVITLVGLFYHTFVFTTHEYDPYLWPCVAIWVFDRVARLVRLGYCNFRVGRSGGPVFSTATATYNKAADLIRVEVFPSSQLLRPGAGQHYYIYQFNRLRFWENHPFTLAASYPSTQHTVDHNAISSTPTDTSSEVVVLTEKERREVTTIGLNENRGSYSPSPGSTSSSDGPAKNVALATPLGREKLVFFIRPFNSWTKRLRDECTRAGPLGFVKPSLRVEGPYGHRSQLHAFENVIFIAGGTGIAGAIPYLQDYLKALSVSTDQASCEKGTRTRNITVVWATKQSAMIRDIASHELRPFLNRDDMHFSFHATREKRANTPPKEPQLDEHLILSRDLEISTTRPDIKTVVTSIVDEVNAAGSRGGRIAVLTCGPGAMADEARDAVHLALRKGKRGLEYFEEAFGW</sequence>
<dbReference type="GO" id="GO:0006879">
    <property type="term" value="P:intracellular iron ion homeostasis"/>
    <property type="evidence" value="ECO:0007669"/>
    <property type="project" value="TreeGrafter"/>
</dbReference>
<dbReference type="Pfam" id="PF08022">
    <property type="entry name" value="FAD_binding_8"/>
    <property type="match status" value="1"/>
</dbReference>
<evidence type="ECO:0000256" key="2">
    <source>
        <dbReference type="ARBA" id="ARBA00022448"/>
    </source>
</evidence>
<accession>A0A0D2DMF9</accession>
<feature type="domain" description="FAD-binding 8" evidence="13">
    <location>
        <begin position="462"/>
        <end position="508"/>
    </location>
</feature>
<evidence type="ECO:0000256" key="5">
    <source>
        <dbReference type="ARBA" id="ARBA00022989"/>
    </source>
</evidence>
<feature type="region of interest" description="Disordered" evidence="9">
    <location>
        <begin position="545"/>
        <end position="571"/>
    </location>
</feature>
<dbReference type="InterPro" id="IPR013112">
    <property type="entry name" value="FAD-bd_8"/>
</dbReference>
<keyword evidence="11" id="KW-0732">Signal</keyword>
<gene>
    <name evidence="15" type="ORF">PV06_10814</name>
</gene>
<dbReference type="SFLD" id="SFLDS00052">
    <property type="entry name" value="Ferric_Reductase_Domain"/>
    <property type="match status" value="1"/>
</dbReference>
<dbReference type="InterPro" id="IPR013121">
    <property type="entry name" value="Fe_red_NAD-bd_6"/>
</dbReference>
<dbReference type="AlphaFoldDB" id="A0A0D2DMF9"/>
<keyword evidence="4" id="KW-0249">Electron transport</keyword>
<feature type="transmembrane region" description="Helical" evidence="10">
    <location>
        <begin position="389"/>
        <end position="408"/>
    </location>
</feature>
<name>A0A0D2DMF9_9EURO</name>
<feature type="domain" description="Ferric reductase NAD binding" evidence="14">
    <location>
        <begin position="629"/>
        <end position="781"/>
    </location>
</feature>
<dbReference type="RefSeq" id="XP_016257126.1">
    <property type="nucleotide sequence ID" value="XM_016412401.1"/>
</dbReference>
<dbReference type="HOGENOM" id="CLU_010365_1_0_1"/>
<evidence type="ECO:0008006" key="17">
    <source>
        <dbReference type="Google" id="ProtNLM"/>
    </source>
</evidence>
<evidence type="ECO:0000256" key="8">
    <source>
        <dbReference type="ARBA" id="ARBA00023136"/>
    </source>
</evidence>
<evidence type="ECO:0000259" key="12">
    <source>
        <dbReference type="Pfam" id="PF01794"/>
    </source>
</evidence>
<keyword evidence="7" id="KW-0406">Ion transport</keyword>
<proteinExistence type="predicted"/>